<feature type="transmembrane region" description="Helical" evidence="1">
    <location>
        <begin position="41"/>
        <end position="58"/>
    </location>
</feature>
<dbReference type="STRING" id="888741.HMPREF9098_0745"/>
<comment type="caution">
    <text evidence="2">The sequence shown here is derived from an EMBL/GenBank/DDBJ whole genome shotgun (WGS) entry which is preliminary data.</text>
</comment>
<accession>F0EXS0</accession>
<gene>
    <name evidence="2" type="ORF">HMPREF9098_0745</name>
</gene>
<proteinExistence type="predicted"/>
<keyword evidence="3" id="KW-1185">Reference proteome</keyword>
<keyword evidence="1" id="KW-0472">Membrane</keyword>
<protein>
    <submittedName>
        <fullName evidence="2">Uncharacterized protein</fullName>
    </submittedName>
</protein>
<keyword evidence="1" id="KW-0812">Transmembrane</keyword>
<dbReference type="AlphaFoldDB" id="F0EXS0"/>
<evidence type="ECO:0000313" key="3">
    <source>
        <dbReference type="Proteomes" id="UP000004088"/>
    </source>
</evidence>
<dbReference type="HOGENOM" id="CLU_1616821_0_0_4"/>
<dbReference type="Proteomes" id="UP000004088">
    <property type="component" value="Unassembled WGS sequence"/>
</dbReference>
<organism evidence="2 3">
    <name type="scientific">Kingella denitrificans ATCC 33394</name>
    <dbReference type="NCBI Taxonomy" id="888741"/>
    <lineage>
        <taxon>Bacteria</taxon>
        <taxon>Pseudomonadati</taxon>
        <taxon>Pseudomonadota</taxon>
        <taxon>Betaproteobacteria</taxon>
        <taxon>Neisseriales</taxon>
        <taxon>Neisseriaceae</taxon>
        <taxon>Kingella</taxon>
    </lineage>
</organism>
<dbReference type="EMBL" id="AEWV01000013">
    <property type="protein sequence ID" value="EGC17934.1"/>
    <property type="molecule type" value="Genomic_DNA"/>
</dbReference>
<evidence type="ECO:0000313" key="2">
    <source>
        <dbReference type="EMBL" id="EGC17934.1"/>
    </source>
</evidence>
<name>F0EXS0_9NEIS</name>
<keyword evidence="1" id="KW-1133">Transmembrane helix</keyword>
<sequence>MVGKHSATCRLLFKCKEAFKSSLHTVGRGFGVGLEGNHMNTWQIIVIIIIALIVYVIIDNKREARQRRERNAKILPENGCIPFIRPDRLYNVVLSDGKAFCRVAVIGQMQQEDNPFCGWDGVFVLQHEDGRHVFVRQGRVRYIEEVQAACQLADNESNRRIAAP</sequence>
<reference evidence="2 3" key="1">
    <citation type="submission" date="2011-01" db="EMBL/GenBank/DDBJ databases">
        <authorList>
            <person name="Muzny D."/>
            <person name="Qin X."/>
            <person name="Deng J."/>
            <person name="Jiang H."/>
            <person name="Liu Y."/>
            <person name="Qu J."/>
            <person name="Song X.-Z."/>
            <person name="Zhang L."/>
            <person name="Thornton R."/>
            <person name="Coyle M."/>
            <person name="Francisco L."/>
            <person name="Jackson L."/>
            <person name="Javaid M."/>
            <person name="Korchina V."/>
            <person name="Kovar C."/>
            <person name="Mata R."/>
            <person name="Mathew T."/>
            <person name="Ngo R."/>
            <person name="Nguyen L."/>
            <person name="Nguyen N."/>
            <person name="Okwuonu G."/>
            <person name="Ongeri F."/>
            <person name="Pham C."/>
            <person name="Simmons D."/>
            <person name="Wilczek-Boney K."/>
            <person name="Hale W."/>
            <person name="Jakkamsetti A."/>
            <person name="Pham P."/>
            <person name="Ruth R."/>
            <person name="San Lucas F."/>
            <person name="Warren J."/>
            <person name="Zhang J."/>
            <person name="Zhao Z."/>
            <person name="Zhou C."/>
            <person name="Zhu D."/>
            <person name="Lee S."/>
            <person name="Bess C."/>
            <person name="Blankenburg K."/>
            <person name="Forbes L."/>
            <person name="Fu Q."/>
            <person name="Gubbala S."/>
            <person name="Hirani K."/>
            <person name="Jayaseelan J.C."/>
            <person name="Lara F."/>
            <person name="Munidasa M."/>
            <person name="Palculict T."/>
            <person name="Patil S."/>
            <person name="Pu L.-L."/>
            <person name="Saada N."/>
            <person name="Tang L."/>
            <person name="Weissenberger G."/>
            <person name="Zhu Y."/>
            <person name="Hemphill L."/>
            <person name="Shang Y."/>
            <person name="Youmans B."/>
            <person name="Ayvaz T."/>
            <person name="Ross M."/>
            <person name="Santibanez J."/>
            <person name="Aqrawi P."/>
            <person name="Gross S."/>
            <person name="Joshi V."/>
            <person name="Fowler G."/>
            <person name="Nazareth L."/>
            <person name="Reid J."/>
            <person name="Worley K."/>
            <person name="Petrosino J."/>
            <person name="Highlander S."/>
            <person name="Gibbs R."/>
        </authorList>
    </citation>
    <scope>NUCLEOTIDE SEQUENCE [LARGE SCALE GENOMIC DNA]</scope>
    <source>
        <strain evidence="2 3">ATCC 33394</strain>
    </source>
</reference>
<evidence type="ECO:0000256" key="1">
    <source>
        <dbReference type="SAM" id="Phobius"/>
    </source>
</evidence>